<sequence>MIPGPEEKEKAFLERVKILEDHFSTPPQNIDLFLTDSDWE</sequence>
<reference evidence="1" key="1">
    <citation type="journal article" date="2014" name="Front. Microbiol.">
        <title>High frequency of phylogenetically diverse reductive dehalogenase-homologous genes in deep subseafloor sedimentary metagenomes.</title>
        <authorList>
            <person name="Kawai M."/>
            <person name="Futagami T."/>
            <person name="Toyoda A."/>
            <person name="Takaki Y."/>
            <person name="Nishi S."/>
            <person name="Hori S."/>
            <person name="Arai W."/>
            <person name="Tsubouchi T."/>
            <person name="Morono Y."/>
            <person name="Uchiyama I."/>
            <person name="Ito T."/>
            <person name="Fujiyama A."/>
            <person name="Inagaki F."/>
            <person name="Takami H."/>
        </authorList>
    </citation>
    <scope>NUCLEOTIDE SEQUENCE</scope>
    <source>
        <strain evidence="1">Expedition CK06-06</strain>
    </source>
</reference>
<evidence type="ECO:0000313" key="1">
    <source>
        <dbReference type="EMBL" id="GAG44421.1"/>
    </source>
</evidence>
<feature type="non-terminal residue" evidence="1">
    <location>
        <position position="40"/>
    </location>
</feature>
<gene>
    <name evidence="1" type="ORF">S01H1_83343</name>
</gene>
<protein>
    <submittedName>
        <fullName evidence="1">Uncharacterized protein</fullName>
    </submittedName>
</protein>
<proteinExistence type="predicted"/>
<accession>X0Z798</accession>
<comment type="caution">
    <text evidence="1">The sequence shown here is derived from an EMBL/GenBank/DDBJ whole genome shotgun (WGS) entry which is preliminary data.</text>
</comment>
<dbReference type="AlphaFoldDB" id="X0Z798"/>
<organism evidence="1">
    <name type="scientific">marine sediment metagenome</name>
    <dbReference type="NCBI Taxonomy" id="412755"/>
    <lineage>
        <taxon>unclassified sequences</taxon>
        <taxon>metagenomes</taxon>
        <taxon>ecological metagenomes</taxon>
    </lineage>
</organism>
<dbReference type="EMBL" id="BARS01056642">
    <property type="protein sequence ID" value="GAG44421.1"/>
    <property type="molecule type" value="Genomic_DNA"/>
</dbReference>
<name>X0Z798_9ZZZZ</name>